<dbReference type="InterPro" id="IPR036410">
    <property type="entry name" value="HSP_DnaJ_Cys-rich_dom_sf"/>
</dbReference>
<reference evidence="2" key="2">
    <citation type="submission" date="2023-01" db="EMBL/GenBank/DDBJ databases">
        <authorList>
            <person name="Sun Q."/>
            <person name="Evtushenko L."/>
        </authorList>
    </citation>
    <scope>NUCLEOTIDE SEQUENCE</scope>
    <source>
        <strain evidence="2">VKM Ac-1246</strain>
    </source>
</reference>
<dbReference type="RefSeq" id="WP_189117775.1">
    <property type="nucleotide sequence ID" value="NZ_BMRK01000004.1"/>
</dbReference>
<feature type="region of interest" description="Disordered" evidence="1">
    <location>
        <begin position="79"/>
        <end position="103"/>
    </location>
</feature>
<protein>
    <recommendedName>
        <fullName evidence="4">C2H2-type domain-containing protein</fullName>
    </recommendedName>
</protein>
<dbReference type="Gene3D" id="6.20.20.10">
    <property type="match status" value="1"/>
</dbReference>
<organism evidence="2 3">
    <name type="scientific">Nocardioides luteus</name>
    <dbReference type="NCBI Taxonomy" id="1844"/>
    <lineage>
        <taxon>Bacteria</taxon>
        <taxon>Bacillati</taxon>
        <taxon>Actinomycetota</taxon>
        <taxon>Actinomycetes</taxon>
        <taxon>Propionibacteriales</taxon>
        <taxon>Nocardioidaceae</taxon>
        <taxon>Nocardioides</taxon>
    </lineage>
</organism>
<comment type="caution">
    <text evidence="2">The sequence shown here is derived from an EMBL/GenBank/DDBJ whole genome shotgun (WGS) entry which is preliminary data.</text>
</comment>
<dbReference type="Proteomes" id="UP001142292">
    <property type="component" value="Unassembled WGS sequence"/>
</dbReference>
<evidence type="ECO:0008006" key="4">
    <source>
        <dbReference type="Google" id="ProtNLM"/>
    </source>
</evidence>
<evidence type="ECO:0000313" key="2">
    <source>
        <dbReference type="EMBL" id="GLJ67540.1"/>
    </source>
</evidence>
<name>A0ABQ5STR9_9ACTN</name>
<proteinExistence type="predicted"/>
<dbReference type="SUPFAM" id="SSF57938">
    <property type="entry name" value="DnaJ/Hsp40 cysteine-rich domain"/>
    <property type="match status" value="1"/>
</dbReference>
<evidence type="ECO:0000313" key="3">
    <source>
        <dbReference type="Proteomes" id="UP001142292"/>
    </source>
</evidence>
<sequence length="103" mass="11355">MTPLTVATLAAAVLITLAAGIYTTLCRELPFKPCRRCHGTGTRTIPGLFGHKLRACHTCRGTGTRLRTGRALYNHARRIHTEATTTTLPPQRDPKQPPQRPGW</sequence>
<evidence type="ECO:0000256" key="1">
    <source>
        <dbReference type="SAM" id="MobiDB-lite"/>
    </source>
</evidence>
<keyword evidence="3" id="KW-1185">Reference proteome</keyword>
<gene>
    <name evidence="2" type="ORF">GCM10017579_15760</name>
</gene>
<dbReference type="EMBL" id="BSEL01000004">
    <property type="protein sequence ID" value="GLJ67540.1"/>
    <property type="molecule type" value="Genomic_DNA"/>
</dbReference>
<accession>A0ABQ5STR9</accession>
<reference evidence="2" key="1">
    <citation type="journal article" date="2014" name="Int. J. Syst. Evol. Microbiol.">
        <title>Complete genome of a new Firmicutes species belonging to the dominant human colonic microbiota ('Ruminococcus bicirculans') reveals two chromosomes and a selective capacity to utilize plant glucans.</title>
        <authorList>
            <consortium name="NISC Comparative Sequencing Program"/>
            <person name="Wegmann U."/>
            <person name="Louis P."/>
            <person name="Goesmann A."/>
            <person name="Henrissat B."/>
            <person name="Duncan S.H."/>
            <person name="Flint H.J."/>
        </authorList>
    </citation>
    <scope>NUCLEOTIDE SEQUENCE</scope>
    <source>
        <strain evidence="2">VKM Ac-1246</strain>
    </source>
</reference>